<proteinExistence type="inferred from homology"/>
<sequence length="541" mass="60860">MTVTLLHRRSPDLRHHPNKTTAILSTPTVKSSLLSISTSFLLLILLTIWCFYALLSNSFHLCFSSRKLDVFCISGGTGVVVDNLQLSRSFGLLLPSHADSSENRTIASSKQRTSSSINSRQKEVADGINSVEEYIHTIRSWATANTTFVAPSCDGRGVFVYDLPAKFNKDIVAKCGELLPWSDLCEYFSNDGLGVAISGLGPGWHRTHQYSLEPIFHSRVLRHRCRVSDPAKAALFYVPFYAGLDVLHWHFINASVSDKDSLSAELVQWLEARPEWALHGGRNHMFVLGKISWDFRRTGDGQWGSRFLSLPQMQPPYKFLIERQPWEVNEIGVPHPTHFHPHSDDQIEAWQARVAGAKRGTMVSFVGAARPEASESIRSKIIRQCAAAGGTGECRFVDCGGGGCGEPKEVVETFMRSEFCLQPPGDSPTRKSVFDGLVAGCIPVLFDPFTAYYQYPWHLPEDRRRYSVFLDQEEVREGRVDVVEKLRAVSVKEKEEMRRYIIYELLPGLVYGDAGSEFRRFRDAFGIVMDNMIEMVSRNKG</sequence>
<evidence type="ECO:0000259" key="7">
    <source>
        <dbReference type="Pfam" id="PF03016"/>
    </source>
</evidence>
<keyword evidence="6" id="KW-0812">Transmembrane</keyword>
<keyword evidence="5" id="KW-0333">Golgi apparatus</keyword>
<gene>
    <name evidence="8" type="ORF">KSP40_PGU001623</name>
</gene>
<feature type="domain" description="Exostosin GT47" evidence="7">
    <location>
        <begin position="153"/>
        <end position="485"/>
    </location>
</feature>
<keyword evidence="3" id="KW-0808">Transferase</keyword>
<comment type="similarity">
    <text evidence="2">Belongs to the glycosyltransferase 47 family.</text>
</comment>
<evidence type="ECO:0000256" key="2">
    <source>
        <dbReference type="ARBA" id="ARBA00010271"/>
    </source>
</evidence>
<dbReference type="InterPro" id="IPR004263">
    <property type="entry name" value="Exostosin"/>
</dbReference>
<comment type="subcellular location">
    <subcellularLocation>
        <location evidence="1">Golgi apparatus membrane</location>
        <topology evidence="1">Single-pass type II membrane protein</topology>
    </subcellularLocation>
</comment>
<keyword evidence="4" id="KW-0735">Signal-anchor</keyword>
<keyword evidence="6" id="KW-1133">Transmembrane helix</keyword>
<evidence type="ECO:0000256" key="4">
    <source>
        <dbReference type="ARBA" id="ARBA00022968"/>
    </source>
</evidence>
<feature type="transmembrane region" description="Helical" evidence="6">
    <location>
        <begin position="33"/>
        <end position="55"/>
    </location>
</feature>
<dbReference type="PANTHER" id="PTHR11062">
    <property type="entry name" value="EXOSTOSIN HEPARAN SULFATE GLYCOSYLTRANSFERASE -RELATED"/>
    <property type="match status" value="1"/>
</dbReference>
<keyword evidence="9" id="KW-1185">Reference proteome</keyword>
<evidence type="ECO:0000256" key="5">
    <source>
        <dbReference type="ARBA" id="ARBA00023034"/>
    </source>
</evidence>
<dbReference type="Proteomes" id="UP001412067">
    <property type="component" value="Unassembled WGS sequence"/>
</dbReference>
<evidence type="ECO:0000313" key="8">
    <source>
        <dbReference type="EMBL" id="KAK8964623.1"/>
    </source>
</evidence>
<dbReference type="PANTHER" id="PTHR11062:SF117">
    <property type="entry name" value="XYLOGLUCAN-SPECIFIC GALACTURONOSYLTRANSFERASE 1"/>
    <property type="match status" value="1"/>
</dbReference>
<keyword evidence="6" id="KW-0472">Membrane</keyword>
<dbReference type="EMBL" id="JBBWWR010000006">
    <property type="protein sequence ID" value="KAK8964623.1"/>
    <property type="molecule type" value="Genomic_DNA"/>
</dbReference>
<evidence type="ECO:0000256" key="6">
    <source>
        <dbReference type="SAM" id="Phobius"/>
    </source>
</evidence>
<evidence type="ECO:0000256" key="1">
    <source>
        <dbReference type="ARBA" id="ARBA00004323"/>
    </source>
</evidence>
<evidence type="ECO:0000313" key="9">
    <source>
        <dbReference type="Proteomes" id="UP001412067"/>
    </source>
</evidence>
<reference evidence="8 9" key="1">
    <citation type="journal article" date="2022" name="Nat. Plants">
        <title>Genomes of leafy and leafless Platanthera orchids illuminate the evolution of mycoheterotrophy.</title>
        <authorList>
            <person name="Li M.H."/>
            <person name="Liu K.W."/>
            <person name="Li Z."/>
            <person name="Lu H.C."/>
            <person name="Ye Q.L."/>
            <person name="Zhang D."/>
            <person name="Wang J.Y."/>
            <person name="Li Y.F."/>
            <person name="Zhong Z.M."/>
            <person name="Liu X."/>
            <person name="Yu X."/>
            <person name="Liu D.K."/>
            <person name="Tu X.D."/>
            <person name="Liu B."/>
            <person name="Hao Y."/>
            <person name="Liao X.Y."/>
            <person name="Jiang Y.T."/>
            <person name="Sun W.H."/>
            <person name="Chen J."/>
            <person name="Chen Y.Q."/>
            <person name="Ai Y."/>
            <person name="Zhai J.W."/>
            <person name="Wu S.S."/>
            <person name="Zhou Z."/>
            <person name="Hsiao Y.Y."/>
            <person name="Wu W.L."/>
            <person name="Chen Y.Y."/>
            <person name="Lin Y.F."/>
            <person name="Hsu J.L."/>
            <person name="Li C.Y."/>
            <person name="Wang Z.W."/>
            <person name="Zhao X."/>
            <person name="Zhong W.Y."/>
            <person name="Ma X.K."/>
            <person name="Ma L."/>
            <person name="Huang J."/>
            <person name="Chen G.Z."/>
            <person name="Huang M.Z."/>
            <person name="Huang L."/>
            <person name="Peng D.H."/>
            <person name="Luo Y.B."/>
            <person name="Zou S.Q."/>
            <person name="Chen S.P."/>
            <person name="Lan S."/>
            <person name="Tsai W.C."/>
            <person name="Van de Peer Y."/>
            <person name="Liu Z.J."/>
        </authorList>
    </citation>
    <scope>NUCLEOTIDE SEQUENCE [LARGE SCALE GENOMIC DNA]</scope>
    <source>
        <strain evidence="8">Lor288</strain>
    </source>
</reference>
<name>A0ABR2MKV4_9ASPA</name>
<evidence type="ECO:0000256" key="3">
    <source>
        <dbReference type="ARBA" id="ARBA00022676"/>
    </source>
</evidence>
<accession>A0ABR2MKV4</accession>
<organism evidence="8 9">
    <name type="scientific">Platanthera guangdongensis</name>
    <dbReference type="NCBI Taxonomy" id="2320717"/>
    <lineage>
        <taxon>Eukaryota</taxon>
        <taxon>Viridiplantae</taxon>
        <taxon>Streptophyta</taxon>
        <taxon>Embryophyta</taxon>
        <taxon>Tracheophyta</taxon>
        <taxon>Spermatophyta</taxon>
        <taxon>Magnoliopsida</taxon>
        <taxon>Liliopsida</taxon>
        <taxon>Asparagales</taxon>
        <taxon>Orchidaceae</taxon>
        <taxon>Orchidoideae</taxon>
        <taxon>Orchideae</taxon>
        <taxon>Orchidinae</taxon>
        <taxon>Platanthera</taxon>
    </lineage>
</organism>
<keyword evidence="3" id="KW-0328">Glycosyltransferase</keyword>
<dbReference type="Pfam" id="PF03016">
    <property type="entry name" value="Exostosin_GT47"/>
    <property type="match status" value="1"/>
</dbReference>
<protein>
    <recommendedName>
        <fullName evidence="7">Exostosin GT47 domain-containing protein</fullName>
    </recommendedName>
</protein>
<comment type="caution">
    <text evidence="8">The sequence shown here is derived from an EMBL/GenBank/DDBJ whole genome shotgun (WGS) entry which is preliminary data.</text>
</comment>
<dbReference type="InterPro" id="IPR040911">
    <property type="entry name" value="Exostosin_GT47"/>
</dbReference>